<evidence type="ECO:0000313" key="2">
    <source>
        <dbReference type="Proteomes" id="UP000035681"/>
    </source>
</evidence>
<accession>A0A0K0DWG7</accession>
<dbReference type="SUPFAM" id="SSF54695">
    <property type="entry name" value="POZ domain"/>
    <property type="match status" value="1"/>
</dbReference>
<dbReference type="PROSITE" id="PS50097">
    <property type="entry name" value="BTB"/>
    <property type="match status" value="1"/>
</dbReference>
<reference evidence="3" key="1">
    <citation type="submission" date="2015-08" db="UniProtKB">
        <authorList>
            <consortium name="WormBaseParasite"/>
        </authorList>
    </citation>
    <scope>IDENTIFICATION</scope>
</reference>
<name>A0A0K0DWG7_STRER</name>
<evidence type="ECO:0000313" key="3">
    <source>
        <dbReference type="WBParaSite" id="SSTP_0000158400.1"/>
    </source>
</evidence>
<protein>
    <submittedName>
        <fullName evidence="3 4">BTB domain-containing protein</fullName>
    </submittedName>
</protein>
<dbReference type="WBParaSite" id="TCONS_00006185.p1">
    <property type="protein sequence ID" value="TCONS_00006185.p1"/>
    <property type="gene ID" value="XLOC_004359"/>
</dbReference>
<dbReference type="WBParaSite" id="SSTP_0000158400.1">
    <property type="protein sequence ID" value="SSTP_0000158400.1"/>
    <property type="gene ID" value="SSTP_0000158400"/>
</dbReference>
<dbReference type="Proteomes" id="UP000035681">
    <property type="component" value="Unplaced"/>
</dbReference>
<dbReference type="InterPro" id="IPR011333">
    <property type="entry name" value="SKP1/BTB/POZ_sf"/>
</dbReference>
<evidence type="ECO:0000259" key="1">
    <source>
        <dbReference type="PROSITE" id="PS50097"/>
    </source>
</evidence>
<dbReference type="AlphaFoldDB" id="A0A0K0DWG7"/>
<proteinExistence type="predicted"/>
<dbReference type="Gene3D" id="3.30.710.10">
    <property type="entry name" value="Potassium Channel Kv1.1, Chain A"/>
    <property type="match status" value="1"/>
</dbReference>
<evidence type="ECO:0000313" key="4">
    <source>
        <dbReference type="WBParaSite" id="TCONS_00006185.p1"/>
    </source>
</evidence>
<dbReference type="Pfam" id="PF00651">
    <property type="entry name" value="BTB"/>
    <property type="match status" value="1"/>
</dbReference>
<dbReference type="InterPro" id="IPR000210">
    <property type="entry name" value="BTB/POZ_dom"/>
</dbReference>
<organism evidence="3">
    <name type="scientific">Strongyloides stercoralis</name>
    <name type="common">Threadworm</name>
    <dbReference type="NCBI Taxonomy" id="6248"/>
    <lineage>
        <taxon>Eukaryota</taxon>
        <taxon>Metazoa</taxon>
        <taxon>Ecdysozoa</taxon>
        <taxon>Nematoda</taxon>
        <taxon>Chromadorea</taxon>
        <taxon>Rhabditida</taxon>
        <taxon>Tylenchina</taxon>
        <taxon>Panagrolaimomorpha</taxon>
        <taxon>Strongyloidoidea</taxon>
        <taxon>Strongyloididae</taxon>
        <taxon>Strongyloides</taxon>
    </lineage>
</organism>
<feature type="domain" description="BTB" evidence="1">
    <location>
        <begin position="47"/>
        <end position="111"/>
    </location>
</feature>
<dbReference type="SMART" id="SM00225">
    <property type="entry name" value="BTB"/>
    <property type="match status" value="1"/>
</dbReference>
<sequence>MTAKTNKNIDIINSTKSYDLISNDVEYTNTILSKLYSDYRKQNLDSCDIQIIINGTKCIFTHKIILETHSKFFRKMIGTEKIISFNDSEINLKTMKLLLRYLYKGVFKTNSEKYFIRVKRLAKKLEFTNLYNALSNFQKNSNGTFEINNIMVKEKLNQTNKSVKYNTKEENINNQSRNKTRSIKRLTIDNKNISSKKKVNRKMHDLQNQESKYSVKNKRSTKNFNSMLLKSSIGEKKKDFFKISSPMNSFSKKNMNIFDNYESHPLMYSGRQNNYKISYCSNDEDSDF</sequence>
<dbReference type="STRING" id="6248.A0A0K0DWG7"/>
<keyword evidence="2" id="KW-1185">Reference proteome</keyword>